<sequence length="271" mass="30031">MAGMVTQPLGQEFKKLRLLQCDCNLADEKVTGDADNPSCRACWRLGVHSPVFKITDLILMVALGNYLTKAQGSCNVYELGSTFHCPRYSCATELASLLEVTAEREPDTAGMVRHYKHRCQLNNDEDSREKEPRAATTDSGESNGLTGPGCPTMFIVTEAEKNYVSASLRERQRRVQLAGHEKAAPCLQELTEEWFQIHFRLGKAVGYTLLLASTLFVLSNDLLSDIYVANGRLGRMPFTGTGHQEEEVQENTTSYTDKALRKAAKSTCLLS</sequence>
<dbReference type="Proteomes" id="UP000296049">
    <property type="component" value="Unassembled WGS sequence"/>
</dbReference>
<proteinExistence type="predicted"/>
<evidence type="ECO:0000313" key="3">
    <source>
        <dbReference type="Proteomes" id="UP000296049"/>
    </source>
</evidence>
<name>R0JZL8_ANAPL</name>
<gene>
    <name evidence="2" type="ORF">Anapl_17681</name>
</gene>
<keyword evidence="3" id="KW-1185">Reference proteome</keyword>
<organism evidence="2 3">
    <name type="scientific">Anas platyrhynchos</name>
    <name type="common">Mallard</name>
    <name type="synonym">Anas boschas</name>
    <dbReference type="NCBI Taxonomy" id="8839"/>
    <lineage>
        <taxon>Eukaryota</taxon>
        <taxon>Metazoa</taxon>
        <taxon>Chordata</taxon>
        <taxon>Craniata</taxon>
        <taxon>Vertebrata</taxon>
        <taxon>Euteleostomi</taxon>
        <taxon>Archelosauria</taxon>
        <taxon>Archosauria</taxon>
        <taxon>Dinosauria</taxon>
        <taxon>Saurischia</taxon>
        <taxon>Theropoda</taxon>
        <taxon>Coelurosauria</taxon>
        <taxon>Aves</taxon>
        <taxon>Neognathae</taxon>
        <taxon>Galloanserae</taxon>
        <taxon>Anseriformes</taxon>
        <taxon>Anatidae</taxon>
        <taxon>Anatinae</taxon>
        <taxon>Anas</taxon>
    </lineage>
</organism>
<evidence type="ECO:0000313" key="2">
    <source>
        <dbReference type="EMBL" id="EOB03106.1"/>
    </source>
</evidence>
<protein>
    <submittedName>
        <fullName evidence="2">Uncharacterized protein</fullName>
    </submittedName>
</protein>
<accession>R0JZL8</accession>
<feature type="compositionally biased region" description="Polar residues" evidence="1">
    <location>
        <begin position="136"/>
        <end position="145"/>
    </location>
</feature>
<feature type="region of interest" description="Disordered" evidence="1">
    <location>
        <begin position="121"/>
        <end position="146"/>
    </location>
</feature>
<dbReference type="AlphaFoldDB" id="R0JZL8"/>
<evidence type="ECO:0000256" key="1">
    <source>
        <dbReference type="SAM" id="MobiDB-lite"/>
    </source>
</evidence>
<dbReference type="EMBL" id="KB742889">
    <property type="protein sequence ID" value="EOB03106.1"/>
    <property type="molecule type" value="Genomic_DNA"/>
</dbReference>
<reference evidence="3" key="1">
    <citation type="journal article" date="2013" name="Nat. Genet.">
        <title>The duck genome and transcriptome provide insight into an avian influenza virus reservoir species.</title>
        <authorList>
            <person name="Huang Y."/>
            <person name="Li Y."/>
            <person name="Burt D.W."/>
            <person name="Chen H."/>
            <person name="Zhang Y."/>
            <person name="Qian W."/>
            <person name="Kim H."/>
            <person name="Gan S."/>
            <person name="Zhao Y."/>
            <person name="Li J."/>
            <person name="Yi K."/>
            <person name="Feng H."/>
            <person name="Zhu P."/>
            <person name="Li B."/>
            <person name="Liu Q."/>
            <person name="Fairley S."/>
            <person name="Magor K.E."/>
            <person name="Du Z."/>
            <person name="Hu X."/>
            <person name="Goodman L."/>
            <person name="Tafer H."/>
            <person name="Vignal A."/>
            <person name="Lee T."/>
            <person name="Kim K.W."/>
            <person name="Sheng Z."/>
            <person name="An Y."/>
            <person name="Searle S."/>
            <person name="Herrero J."/>
            <person name="Groenen M.A."/>
            <person name="Crooijmans R.P."/>
            <person name="Faraut T."/>
            <person name="Cai Q."/>
            <person name="Webster R.G."/>
            <person name="Aldridge J.R."/>
            <person name="Warren W.C."/>
            <person name="Bartschat S."/>
            <person name="Kehr S."/>
            <person name="Marz M."/>
            <person name="Stadler P.F."/>
            <person name="Smith J."/>
            <person name="Kraus R.H."/>
            <person name="Zhao Y."/>
            <person name="Ren L."/>
            <person name="Fei J."/>
            <person name="Morisson M."/>
            <person name="Kaiser P."/>
            <person name="Griffin D.K."/>
            <person name="Rao M."/>
            <person name="Pitel F."/>
            <person name="Wang J."/>
            <person name="Li N."/>
        </authorList>
    </citation>
    <scope>NUCLEOTIDE SEQUENCE [LARGE SCALE GENOMIC DNA]</scope>
</reference>